<reference evidence="1" key="1">
    <citation type="submission" date="2023-04" db="EMBL/GenBank/DDBJ databases">
        <title>Draft Genome sequencing of Naganishia species isolated from polar environments using Oxford Nanopore Technology.</title>
        <authorList>
            <person name="Leo P."/>
            <person name="Venkateswaran K."/>
        </authorList>
    </citation>
    <scope>NUCLEOTIDE SEQUENCE</scope>
    <source>
        <strain evidence="1">MNA-CCFEE 5261</strain>
    </source>
</reference>
<accession>A0ACC2VTY3</accession>
<organism evidence="1 2">
    <name type="scientific">Naganishia cerealis</name>
    <dbReference type="NCBI Taxonomy" id="610337"/>
    <lineage>
        <taxon>Eukaryota</taxon>
        <taxon>Fungi</taxon>
        <taxon>Dikarya</taxon>
        <taxon>Basidiomycota</taxon>
        <taxon>Agaricomycotina</taxon>
        <taxon>Tremellomycetes</taxon>
        <taxon>Filobasidiales</taxon>
        <taxon>Filobasidiaceae</taxon>
        <taxon>Naganishia</taxon>
    </lineage>
</organism>
<evidence type="ECO:0000313" key="2">
    <source>
        <dbReference type="Proteomes" id="UP001241377"/>
    </source>
</evidence>
<sequence>MTGDLVVQNAHDSSAIIAERKKREVMANRVIQTGGMITIKDALRMKRAREGDDMEKEARAEQKRHAKRDKLLAADNRRRKQQGLPEIPDHADPFLNPDYIHRDELQRTSYYAGWYQTQQQRPDEDEDLENFASDWRSESSNKTEEDELGRWGDGSNEDPFY</sequence>
<comment type="caution">
    <text evidence="1">The sequence shown here is derived from an EMBL/GenBank/DDBJ whole genome shotgun (WGS) entry which is preliminary data.</text>
</comment>
<dbReference type="EMBL" id="JASBWR010000052">
    <property type="protein sequence ID" value="KAJ9102241.1"/>
    <property type="molecule type" value="Genomic_DNA"/>
</dbReference>
<dbReference type="Proteomes" id="UP001241377">
    <property type="component" value="Unassembled WGS sequence"/>
</dbReference>
<keyword evidence="2" id="KW-1185">Reference proteome</keyword>
<proteinExistence type="predicted"/>
<name>A0ACC2VTY3_9TREE</name>
<evidence type="ECO:0000313" key="1">
    <source>
        <dbReference type="EMBL" id="KAJ9102241.1"/>
    </source>
</evidence>
<gene>
    <name evidence="1" type="ORF">QFC19_004786</name>
</gene>
<protein>
    <submittedName>
        <fullName evidence="1">Uncharacterized protein</fullName>
    </submittedName>
</protein>